<dbReference type="InterPro" id="IPR000887">
    <property type="entry name" value="Aldlse_KDPG_KHG"/>
</dbReference>
<keyword evidence="7" id="KW-1185">Reference proteome</keyword>
<dbReference type="Pfam" id="PF01081">
    <property type="entry name" value="Aldolase"/>
    <property type="match status" value="1"/>
</dbReference>
<dbReference type="RefSeq" id="WP_131756387.1">
    <property type="nucleotide sequence ID" value="NZ_CAACUY010000015.1"/>
</dbReference>
<protein>
    <submittedName>
        <fullName evidence="6">Bifunctional 4-hydroxy-2-oxoglutarate aldolase/2-dehydro-3-deoxy-phosphogluconate aldolase</fullName>
    </submittedName>
</protein>
<reference evidence="7" key="1">
    <citation type="journal article" date="2019" name="Int. J. Syst. Evol. Microbiol.">
        <title>The Global Catalogue of Microorganisms (GCM) 10K type strain sequencing project: providing services to taxonomists for standard genome sequencing and annotation.</title>
        <authorList>
            <consortium name="The Broad Institute Genomics Platform"/>
            <consortium name="The Broad Institute Genome Sequencing Center for Infectious Disease"/>
            <person name="Wu L."/>
            <person name="Ma J."/>
        </authorList>
    </citation>
    <scope>NUCLEOTIDE SEQUENCE [LARGE SCALE GENOMIC DNA]</scope>
    <source>
        <strain evidence="7">JCM 9371</strain>
    </source>
</reference>
<dbReference type="CDD" id="cd00452">
    <property type="entry name" value="KDPG_aldolase"/>
    <property type="match status" value="1"/>
</dbReference>
<comment type="similarity">
    <text evidence="2">Belongs to the KHG/KDPG aldolase family.</text>
</comment>
<evidence type="ECO:0000256" key="1">
    <source>
        <dbReference type="ARBA" id="ARBA00004761"/>
    </source>
</evidence>
<evidence type="ECO:0000256" key="3">
    <source>
        <dbReference type="ARBA" id="ARBA00011233"/>
    </source>
</evidence>
<evidence type="ECO:0000256" key="4">
    <source>
        <dbReference type="ARBA" id="ARBA00023239"/>
    </source>
</evidence>
<evidence type="ECO:0000256" key="2">
    <source>
        <dbReference type="ARBA" id="ARBA00006906"/>
    </source>
</evidence>
<comment type="pathway">
    <text evidence="1">Carbohydrate acid metabolism.</text>
</comment>
<evidence type="ECO:0000256" key="5">
    <source>
        <dbReference type="ARBA" id="ARBA00023277"/>
    </source>
</evidence>
<dbReference type="InterPro" id="IPR031338">
    <property type="entry name" value="KDPG/KHG_AS_2"/>
</dbReference>
<sequence>MSDVIEGVRAAGAIAILRLTDHRRIVPVGRALYGAGLTAMEITFDHPAAPAALRELRAALPGDALLGAGTIRTPAQVRQAAEHGARYCVSPHTDPALIGAVLAAGLEPLPGAGTATEAAAALDAGARLIKLFPAGPLGVAYMRALNGPFRGTAWVPTGGIRHDAVGEWLDAGAVAVGLGSDLVPAAPSETDVPLIAERAARVAAQVAARASGGTAPDHGGGS</sequence>
<dbReference type="PANTHER" id="PTHR30246:SF1">
    <property type="entry name" value="2-DEHYDRO-3-DEOXY-6-PHOSPHOGALACTONATE ALDOLASE-RELATED"/>
    <property type="match status" value="1"/>
</dbReference>
<gene>
    <name evidence="6" type="ORF">ACFQZM_26360</name>
</gene>
<keyword evidence="4" id="KW-0456">Lyase</keyword>
<keyword evidence="5" id="KW-0119">Carbohydrate metabolism</keyword>
<organism evidence="6 7">
    <name type="scientific">Actinomadura fibrosa</name>
    <dbReference type="NCBI Taxonomy" id="111802"/>
    <lineage>
        <taxon>Bacteria</taxon>
        <taxon>Bacillati</taxon>
        <taxon>Actinomycetota</taxon>
        <taxon>Actinomycetes</taxon>
        <taxon>Streptosporangiales</taxon>
        <taxon>Thermomonosporaceae</taxon>
        <taxon>Actinomadura</taxon>
    </lineage>
</organism>
<evidence type="ECO:0000313" key="6">
    <source>
        <dbReference type="EMBL" id="MFD0688044.1"/>
    </source>
</evidence>
<proteinExistence type="inferred from homology"/>
<comment type="subunit">
    <text evidence="3">Homotrimer.</text>
</comment>
<dbReference type="PANTHER" id="PTHR30246">
    <property type="entry name" value="2-KETO-3-DEOXY-6-PHOSPHOGLUCONATE ALDOLASE"/>
    <property type="match status" value="1"/>
</dbReference>
<dbReference type="PROSITE" id="PS00160">
    <property type="entry name" value="ALDOLASE_KDPG_KHG_2"/>
    <property type="match status" value="1"/>
</dbReference>
<dbReference type="EMBL" id="JBHTGP010000013">
    <property type="protein sequence ID" value="MFD0688044.1"/>
    <property type="molecule type" value="Genomic_DNA"/>
</dbReference>
<dbReference type="SUPFAM" id="SSF51569">
    <property type="entry name" value="Aldolase"/>
    <property type="match status" value="1"/>
</dbReference>
<dbReference type="Proteomes" id="UP001597063">
    <property type="component" value="Unassembled WGS sequence"/>
</dbReference>
<dbReference type="NCBIfam" id="TIGR01182">
    <property type="entry name" value="eda"/>
    <property type="match status" value="1"/>
</dbReference>
<evidence type="ECO:0000313" key="7">
    <source>
        <dbReference type="Proteomes" id="UP001597063"/>
    </source>
</evidence>
<name>A0ABW2XNZ0_9ACTN</name>
<dbReference type="Gene3D" id="3.20.20.70">
    <property type="entry name" value="Aldolase class I"/>
    <property type="match status" value="1"/>
</dbReference>
<dbReference type="InterPro" id="IPR013785">
    <property type="entry name" value="Aldolase_TIM"/>
</dbReference>
<comment type="caution">
    <text evidence="6">The sequence shown here is derived from an EMBL/GenBank/DDBJ whole genome shotgun (WGS) entry which is preliminary data.</text>
</comment>
<accession>A0ABW2XNZ0</accession>